<name>A0A423TW14_PENVA</name>
<evidence type="ECO:0000256" key="1">
    <source>
        <dbReference type="SAM" id="MobiDB-lite"/>
    </source>
</evidence>
<reference evidence="3 4" key="1">
    <citation type="submission" date="2018-04" db="EMBL/GenBank/DDBJ databases">
        <authorList>
            <person name="Zhang X."/>
            <person name="Yuan J."/>
            <person name="Li F."/>
            <person name="Xiang J."/>
        </authorList>
    </citation>
    <scope>NUCLEOTIDE SEQUENCE [LARGE SCALE GENOMIC DNA]</scope>
    <source>
        <tissue evidence="3">Muscle</tissue>
    </source>
</reference>
<comment type="caution">
    <text evidence="3">The sequence shown here is derived from an EMBL/GenBank/DDBJ whole genome shotgun (WGS) entry which is preliminary data.</text>
</comment>
<accession>A0A423TW14</accession>
<proteinExistence type="predicted"/>
<evidence type="ECO:0000256" key="2">
    <source>
        <dbReference type="SAM" id="Phobius"/>
    </source>
</evidence>
<feature type="transmembrane region" description="Helical" evidence="2">
    <location>
        <begin position="172"/>
        <end position="193"/>
    </location>
</feature>
<gene>
    <name evidence="3" type="ORF">C7M84_000606</name>
</gene>
<keyword evidence="2" id="KW-1133">Transmembrane helix</keyword>
<keyword evidence="2" id="KW-0812">Transmembrane</keyword>
<keyword evidence="2" id="KW-0472">Membrane</keyword>
<dbReference type="EMBL" id="QCYY01001094">
    <property type="protein sequence ID" value="ROT80668.1"/>
    <property type="molecule type" value="Genomic_DNA"/>
</dbReference>
<dbReference type="AlphaFoldDB" id="A0A423TW14"/>
<sequence>MRGRRRQQDCKVTSAAGGSVRTSYFCFSCLSRNTKGKGCLVRSAEEHRGVPETLFSLPFPAVPQVLWELSIFCHQLSRGSSSLLPPQCLLLHHSLLQRPMALRRVFGLIGPSQLIARRPISELPPQPQQRRQAGRNQLPQKWRVDQPRAQITFGSTFSPSLPRSPSLALPHFWVYLLSLAPLSPPLLGLPLLLARSPSLFGSTFFLALLARSLPHFGSTFSPSASLSPSLASTSLPRSLSLTFGVYLSPFARFSLNFWVYLSLPRSLALPRSLSPHFWSTFLSLARFSPSLLGLPSLPPFARLSLTFLGLPSLPRFALPHFLGLPSLPSLASPFARSPSLLGLPSLSPRSLSHSTFSPSLASPSLLGLRSLSPHASLARSPLLLSLASLALPPSLALPHFGSTFSPSLARSSLTFLVYLLSLARSPLPRSLASPSLALPHFWVYLLSLARSLLPPSLALPHFWSTFSPSLARLSLLASASIPRLARSPSLLSLPRSLALSLPRSLRPSLLALPHFWVHPSSPRSLSLTFGSTFSPSLALPSLLVYLLSLARPPSLLGSRSLSLTFGLTFLPRSRSPSLLGLPSLPRSLSLTFGSYLLSLASFFPHFGSTFSPSLALSLTFGSTFSPSLVLPHFWVYLLSLAFRSPLPSLLGLPSLPRSLSLTLGSTFSPLARSPSLLGLPSLPRSLSLTFGSTFSPSLALPHFWVYLLSLARSLSLHQGASRLLFPARTAKITFVTRGHTEDGTLARHWLSSSPPVPGIPRVGTGTQAGRGGGTKHGRHATLSANTREILARH</sequence>
<protein>
    <submittedName>
        <fullName evidence="3">Uncharacterized protein</fullName>
    </submittedName>
</protein>
<feature type="region of interest" description="Disordered" evidence="1">
    <location>
        <begin position="120"/>
        <end position="141"/>
    </location>
</feature>
<evidence type="ECO:0000313" key="3">
    <source>
        <dbReference type="EMBL" id="ROT80668.1"/>
    </source>
</evidence>
<keyword evidence="4" id="KW-1185">Reference proteome</keyword>
<dbReference type="Proteomes" id="UP000283509">
    <property type="component" value="Unassembled WGS sequence"/>
</dbReference>
<reference evidence="3 4" key="2">
    <citation type="submission" date="2019-01" db="EMBL/GenBank/DDBJ databases">
        <title>The decoding of complex shrimp genome reveals the adaptation for benthos swimmer, frequently molting mechanism and breeding impact on genome.</title>
        <authorList>
            <person name="Sun Y."/>
            <person name="Gao Y."/>
            <person name="Yu Y."/>
        </authorList>
    </citation>
    <scope>NUCLEOTIDE SEQUENCE [LARGE SCALE GENOMIC DNA]</scope>
    <source>
        <tissue evidence="3">Muscle</tissue>
    </source>
</reference>
<evidence type="ECO:0000313" key="4">
    <source>
        <dbReference type="Proteomes" id="UP000283509"/>
    </source>
</evidence>
<organism evidence="3 4">
    <name type="scientific">Penaeus vannamei</name>
    <name type="common">Whiteleg shrimp</name>
    <name type="synonym">Litopenaeus vannamei</name>
    <dbReference type="NCBI Taxonomy" id="6689"/>
    <lineage>
        <taxon>Eukaryota</taxon>
        <taxon>Metazoa</taxon>
        <taxon>Ecdysozoa</taxon>
        <taxon>Arthropoda</taxon>
        <taxon>Crustacea</taxon>
        <taxon>Multicrustacea</taxon>
        <taxon>Malacostraca</taxon>
        <taxon>Eumalacostraca</taxon>
        <taxon>Eucarida</taxon>
        <taxon>Decapoda</taxon>
        <taxon>Dendrobranchiata</taxon>
        <taxon>Penaeoidea</taxon>
        <taxon>Penaeidae</taxon>
        <taxon>Penaeus</taxon>
    </lineage>
</organism>